<proteinExistence type="predicted"/>
<dbReference type="AlphaFoldDB" id="A0A177KJV4"/>
<reference evidence="2 3" key="1">
    <citation type="submission" date="2016-01" db="EMBL/GenBank/DDBJ databases">
        <title>Investigation of taxonomic status of Bacillus aminovorans.</title>
        <authorList>
            <person name="Verma A."/>
            <person name="Pal Y."/>
            <person name="Krishnamurthi S."/>
        </authorList>
    </citation>
    <scope>NUCLEOTIDE SEQUENCE [LARGE SCALE GENOMIC DNA]</scope>
    <source>
        <strain evidence="2 3">DSM 4337</strain>
    </source>
</reference>
<gene>
    <name evidence="2" type="ORF">AWH48_10210</name>
</gene>
<evidence type="ECO:0000313" key="3">
    <source>
        <dbReference type="Proteomes" id="UP000077271"/>
    </source>
</evidence>
<evidence type="ECO:0000313" key="2">
    <source>
        <dbReference type="EMBL" id="OAH53649.1"/>
    </source>
</evidence>
<dbReference type="InterPro" id="IPR012349">
    <property type="entry name" value="Split_barrel_FMN-bd"/>
</dbReference>
<dbReference type="InterPro" id="IPR011576">
    <property type="entry name" value="Pyridox_Oxase_N"/>
</dbReference>
<feature type="domain" description="Pyridoxamine 5'-phosphate oxidase N-terminal" evidence="1">
    <location>
        <begin position="17"/>
        <end position="100"/>
    </location>
</feature>
<dbReference type="Pfam" id="PF01243">
    <property type="entry name" value="PNPOx_N"/>
    <property type="match status" value="1"/>
</dbReference>
<dbReference type="SUPFAM" id="SSF50475">
    <property type="entry name" value="FMN-binding split barrel"/>
    <property type="match status" value="1"/>
</dbReference>
<protein>
    <recommendedName>
        <fullName evidence="1">Pyridoxamine 5'-phosphate oxidase N-terminal domain-containing protein</fullName>
    </recommendedName>
</protein>
<accession>A0A177KJV4</accession>
<dbReference type="OrthoDB" id="2381603at2"/>
<name>A0A177KJV4_9BACI</name>
<dbReference type="Proteomes" id="UP000077271">
    <property type="component" value="Unassembled WGS sequence"/>
</dbReference>
<organism evidence="2 3">
    <name type="scientific">Domibacillus aminovorans</name>
    <dbReference type="NCBI Taxonomy" id="29332"/>
    <lineage>
        <taxon>Bacteria</taxon>
        <taxon>Bacillati</taxon>
        <taxon>Bacillota</taxon>
        <taxon>Bacilli</taxon>
        <taxon>Bacillales</taxon>
        <taxon>Bacillaceae</taxon>
        <taxon>Domibacillus</taxon>
    </lineage>
</organism>
<sequence length="154" mass="17413">MANRNEEYLLPDLFGALQKECFALFSTVNADTGAPFMNTVSWIFAPDEKTIRIAIDSRSKMIENINKNSFVSVAIFVAESTYTISGKARIAVERLEDVPLKASMIEITVTEVRDVMFYGSKIIKEPVYEKTYDRQAALKLDRQVMSALKREISS</sequence>
<dbReference type="NCBIfam" id="NF005232">
    <property type="entry name" value="PRK06733.1"/>
    <property type="match status" value="1"/>
</dbReference>
<dbReference type="RefSeq" id="WP_018392225.1">
    <property type="nucleotide sequence ID" value="NZ_LQWZ01000035.1"/>
</dbReference>
<dbReference type="EMBL" id="LQWZ01000035">
    <property type="protein sequence ID" value="OAH53649.1"/>
    <property type="molecule type" value="Genomic_DNA"/>
</dbReference>
<comment type="caution">
    <text evidence="2">The sequence shown here is derived from an EMBL/GenBank/DDBJ whole genome shotgun (WGS) entry which is preliminary data.</text>
</comment>
<evidence type="ECO:0000259" key="1">
    <source>
        <dbReference type="Pfam" id="PF01243"/>
    </source>
</evidence>
<dbReference type="Gene3D" id="2.30.110.10">
    <property type="entry name" value="Electron Transport, Fmn-binding Protein, Chain A"/>
    <property type="match status" value="1"/>
</dbReference>